<protein>
    <recommendedName>
        <fullName evidence="1">Methyltransferase putative zinc binding domain-containing protein</fullName>
    </recommendedName>
</protein>
<dbReference type="InterPro" id="IPR013630">
    <property type="entry name" value="Methyltransf_Zn-bd_dom_put"/>
</dbReference>
<dbReference type="Pfam" id="PF08421">
    <property type="entry name" value="Methyltransf_13"/>
    <property type="match status" value="1"/>
</dbReference>
<name>A0A382STS5_9ZZZZ</name>
<dbReference type="InterPro" id="IPR029063">
    <property type="entry name" value="SAM-dependent_MTases_sf"/>
</dbReference>
<sequence length="162" mass="18537">MKEYYKKIDTCKICGSDKLTDVIHVEPQFISATFVETNEGLEMARVKVPMTLVLCDVLKNPEGCGHLQMCEEVEPDLLYRQYFYRSSISTTMQDDLKKVIKDIQGKVDLKPNDIVIDIGANDCTMISFYPYNLRRTGFEPAENIDWSGVDKSIKIVNDYFSA</sequence>
<dbReference type="InterPro" id="IPR038576">
    <property type="entry name" value="Methyltransf_Zn-bd_dom_put_sf"/>
</dbReference>
<evidence type="ECO:0000259" key="1">
    <source>
        <dbReference type="Pfam" id="PF08421"/>
    </source>
</evidence>
<organism evidence="2">
    <name type="scientific">marine metagenome</name>
    <dbReference type="NCBI Taxonomy" id="408172"/>
    <lineage>
        <taxon>unclassified sequences</taxon>
        <taxon>metagenomes</taxon>
        <taxon>ecological metagenomes</taxon>
    </lineage>
</organism>
<dbReference type="Gene3D" id="6.20.50.110">
    <property type="entry name" value="Methyltransferase, zinc-binding domain"/>
    <property type="match status" value="1"/>
</dbReference>
<gene>
    <name evidence="2" type="ORF">METZ01_LOCUS365481</name>
</gene>
<dbReference type="Gene3D" id="3.40.50.150">
    <property type="entry name" value="Vaccinia Virus protein VP39"/>
    <property type="match status" value="1"/>
</dbReference>
<dbReference type="AlphaFoldDB" id="A0A382STS5"/>
<evidence type="ECO:0000313" key="2">
    <source>
        <dbReference type="EMBL" id="SVD12627.1"/>
    </source>
</evidence>
<feature type="non-terminal residue" evidence="2">
    <location>
        <position position="162"/>
    </location>
</feature>
<feature type="domain" description="Methyltransferase putative zinc binding" evidence="1">
    <location>
        <begin position="11"/>
        <end position="79"/>
    </location>
</feature>
<reference evidence="2" key="1">
    <citation type="submission" date="2018-05" db="EMBL/GenBank/DDBJ databases">
        <authorList>
            <person name="Lanie J.A."/>
            <person name="Ng W.-L."/>
            <person name="Kazmierczak K.M."/>
            <person name="Andrzejewski T.M."/>
            <person name="Davidsen T.M."/>
            <person name="Wayne K.J."/>
            <person name="Tettelin H."/>
            <person name="Glass J.I."/>
            <person name="Rusch D."/>
            <person name="Podicherti R."/>
            <person name="Tsui H.-C.T."/>
            <person name="Winkler M.E."/>
        </authorList>
    </citation>
    <scope>NUCLEOTIDE SEQUENCE</scope>
</reference>
<accession>A0A382STS5</accession>
<proteinExistence type="predicted"/>
<dbReference type="EMBL" id="UINC01131115">
    <property type="protein sequence ID" value="SVD12627.1"/>
    <property type="molecule type" value="Genomic_DNA"/>
</dbReference>